<dbReference type="PROSITE" id="PS50943">
    <property type="entry name" value="HTH_CROC1"/>
    <property type="match status" value="1"/>
</dbReference>
<name>A0A494J1L9_SALET</name>
<dbReference type="Pfam" id="PF12844">
    <property type="entry name" value="HTH_19"/>
    <property type="match status" value="1"/>
</dbReference>
<dbReference type="AlphaFoldDB" id="A0A494J1L9"/>
<comment type="caution">
    <text evidence="2">The sequence shown here is derived from an EMBL/GenBank/DDBJ whole genome shotgun (WGS) entry which is preliminary data.</text>
</comment>
<feature type="domain" description="HTH cro/C1-type" evidence="1">
    <location>
        <begin position="9"/>
        <end position="63"/>
    </location>
</feature>
<dbReference type="SUPFAM" id="SSF47413">
    <property type="entry name" value="lambda repressor-like DNA-binding domains"/>
    <property type="match status" value="1"/>
</dbReference>
<reference evidence="2" key="1">
    <citation type="submission" date="2018-07" db="EMBL/GenBank/DDBJ databases">
        <authorList>
            <person name="Ashton P.M."/>
            <person name="Dallman T."/>
            <person name="Nair S."/>
            <person name="De Pinna E."/>
            <person name="Peters T."/>
            <person name="Grant K."/>
        </authorList>
    </citation>
    <scope>NUCLEOTIDE SEQUENCE [LARGE SCALE GENOMIC DNA]</scope>
    <source>
        <strain evidence="2">568408</strain>
    </source>
</reference>
<dbReference type="GO" id="GO:0003677">
    <property type="term" value="F:DNA binding"/>
    <property type="evidence" value="ECO:0007669"/>
    <property type="project" value="InterPro"/>
</dbReference>
<dbReference type="InterPro" id="IPR001387">
    <property type="entry name" value="Cro/C1-type_HTH"/>
</dbReference>
<dbReference type="CDD" id="cd00093">
    <property type="entry name" value="HTH_XRE"/>
    <property type="match status" value="1"/>
</dbReference>
<proteinExistence type="predicted"/>
<sequence length="116" mass="12804">MVTSFGKALRKLRIDRGMVLKNMADMLGVSSAYLSAIELGKRAIPDSLVNSVAAVFGLSGQEASDLRKQAEISQPSLKVDMSDAEDQNKELMLVFARKFKDLSPEQLDKLNKMLKD</sequence>
<dbReference type="EMBL" id="RTVW01000011">
    <property type="protein sequence ID" value="MKB63158.1"/>
    <property type="molecule type" value="Genomic_DNA"/>
</dbReference>
<protein>
    <submittedName>
        <fullName evidence="2">XRE family transcriptional regulator</fullName>
    </submittedName>
</protein>
<dbReference type="Gene3D" id="1.10.260.40">
    <property type="entry name" value="lambda repressor-like DNA-binding domains"/>
    <property type="match status" value="1"/>
</dbReference>
<accession>A0A494J1L9</accession>
<dbReference type="InterPro" id="IPR010982">
    <property type="entry name" value="Lambda_DNA-bd_dom_sf"/>
</dbReference>
<gene>
    <name evidence="2" type="ORF">DUR27_19975</name>
</gene>
<dbReference type="Proteomes" id="UP000885332">
    <property type="component" value="Unassembled WGS sequence"/>
</dbReference>
<evidence type="ECO:0000313" key="2">
    <source>
        <dbReference type="EMBL" id="MKB63158.1"/>
    </source>
</evidence>
<dbReference type="SMART" id="SM00530">
    <property type="entry name" value="HTH_XRE"/>
    <property type="match status" value="1"/>
</dbReference>
<organism evidence="2">
    <name type="scientific">Salmonella enterica I</name>
    <dbReference type="NCBI Taxonomy" id="59201"/>
    <lineage>
        <taxon>Bacteria</taxon>
        <taxon>Pseudomonadati</taxon>
        <taxon>Pseudomonadota</taxon>
        <taxon>Gammaproteobacteria</taxon>
        <taxon>Enterobacterales</taxon>
        <taxon>Enterobacteriaceae</taxon>
        <taxon>Salmonella</taxon>
    </lineage>
</organism>
<evidence type="ECO:0000259" key="1">
    <source>
        <dbReference type="PROSITE" id="PS50943"/>
    </source>
</evidence>